<dbReference type="Gene3D" id="1.20.58.1100">
    <property type="match status" value="1"/>
</dbReference>
<dbReference type="GO" id="GO:0005737">
    <property type="term" value="C:cytoplasm"/>
    <property type="evidence" value="ECO:0007669"/>
    <property type="project" value="UniProtKB-SubCell"/>
</dbReference>
<dbReference type="Gene3D" id="1.10.357.50">
    <property type="match status" value="1"/>
</dbReference>
<evidence type="ECO:0000256" key="4">
    <source>
        <dbReference type="ARBA" id="ARBA00011775"/>
    </source>
</evidence>
<gene>
    <name evidence="14" type="ORF">Rt10032_c15g5565</name>
</gene>
<evidence type="ECO:0000256" key="9">
    <source>
        <dbReference type="SAM" id="MobiDB-lite"/>
    </source>
</evidence>
<dbReference type="EMBL" id="BJWK01000015">
    <property type="protein sequence ID" value="GEM11548.1"/>
    <property type="molecule type" value="Genomic_DNA"/>
</dbReference>
<dbReference type="SMART" id="SM00239">
    <property type="entry name" value="C2"/>
    <property type="match status" value="1"/>
</dbReference>
<dbReference type="Pfam" id="PF00928">
    <property type="entry name" value="Adap_comp_sub"/>
    <property type="match status" value="1"/>
</dbReference>
<dbReference type="InterPro" id="IPR000008">
    <property type="entry name" value="C2_dom"/>
</dbReference>
<comment type="similarity">
    <text evidence="3">Belongs to the adaptor complexes medium subunit family. Delta-COP subfamily.</text>
</comment>
<dbReference type="GO" id="GO:0015031">
    <property type="term" value="P:protein transport"/>
    <property type="evidence" value="ECO:0007669"/>
    <property type="project" value="UniProtKB-KW"/>
</dbReference>
<proteinExistence type="inferred from homology"/>
<evidence type="ECO:0000256" key="6">
    <source>
        <dbReference type="ARBA" id="ARBA00022490"/>
    </source>
</evidence>
<evidence type="ECO:0000256" key="3">
    <source>
        <dbReference type="ARBA" id="ARBA00010516"/>
    </source>
</evidence>
<comment type="subcellular location">
    <subcellularLocation>
        <location evidence="2">Cytoplasm</location>
    </subcellularLocation>
    <subcellularLocation>
        <location evidence="1">Endomembrane system</location>
    </subcellularLocation>
</comment>
<dbReference type="PANTHER" id="PTHR47263:SF1">
    <property type="entry name" value="C2 DOMAIN PROTEIN (AFU_ORTHOLOGUE AFUA_7G02350)"/>
    <property type="match status" value="1"/>
</dbReference>
<dbReference type="SUPFAM" id="SSF49562">
    <property type="entry name" value="C2 domain (Calcium/lipid-binding domain, CaLB)"/>
    <property type="match status" value="1"/>
</dbReference>
<dbReference type="PANTHER" id="PTHR47263">
    <property type="entry name" value="ADENYLATE CYCLASE ACTIVATION PROTEIN GIT1"/>
    <property type="match status" value="1"/>
</dbReference>
<dbReference type="InterPro" id="IPR014770">
    <property type="entry name" value="Munc13_1"/>
</dbReference>
<dbReference type="Pfam" id="PF06292">
    <property type="entry name" value="MUN"/>
    <property type="match status" value="1"/>
</dbReference>
<evidence type="ECO:0000256" key="5">
    <source>
        <dbReference type="ARBA" id="ARBA00022448"/>
    </source>
</evidence>
<evidence type="ECO:0000259" key="12">
    <source>
        <dbReference type="PROSITE" id="PS51258"/>
    </source>
</evidence>
<dbReference type="FunFam" id="3.30.450.60:FF:000003">
    <property type="entry name" value="Coatomer subunit delta"/>
    <property type="match status" value="1"/>
</dbReference>
<dbReference type="Proteomes" id="UP000321518">
    <property type="component" value="Unassembled WGS sequence"/>
</dbReference>
<dbReference type="InterPro" id="IPR010439">
    <property type="entry name" value="MUN_dom"/>
</dbReference>
<dbReference type="InterPro" id="IPR035892">
    <property type="entry name" value="C2_domain_sf"/>
</dbReference>
<dbReference type="PROSITE" id="PS51258">
    <property type="entry name" value="MHD1"/>
    <property type="match status" value="1"/>
</dbReference>
<feature type="compositionally biased region" description="Low complexity" evidence="9">
    <location>
        <begin position="1556"/>
        <end position="1597"/>
    </location>
</feature>
<evidence type="ECO:0000313" key="15">
    <source>
        <dbReference type="Proteomes" id="UP000321518"/>
    </source>
</evidence>
<feature type="region of interest" description="Disordered" evidence="9">
    <location>
        <begin position="1638"/>
        <end position="1671"/>
    </location>
</feature>
<dbReference type="GO" id="GO:0012505">
    <property type="term" value="C:endomembrane system"/>
    <property type="evidence" value="ECO:0007669"/>
    <property type="project" value="UniProtKB-SubCell"/>
</dbReference>
<evidence type="ECO:0000259" key="11">
    <source>
        <dbReference type="PROSITE" id="PS51072"/>
    </source>
</evidence>
<feature type="compositionally biased region" description="Low complexity" evidence="9">
    <location>
        <begin position="242"/>
        <end position="255"/>
    </location>
</feature>
<dbReference type="CDD" id="cd14830">
    <property type="entry name" value="Delta_COP_N"/>
    <property type="match status" value="1"/>
</dbReference>
<evidence type="ECO:0000256" key="2">
    <source>
        <dbReference type="ARBA" id="ARBA00004496"/>
    </source>
</evidence>
<evidence type="ECO:0000313" key="14">
    <source>
        <dbReference type="EMBL" id="GEM11548.1"/>
    </source>
</evidence>
<feature type="region of interest" description="Disordered" evidence="9">
    <location>
        <begin position="36"/>
        <end position="74"/>
    </location>
</feature>
<dbReference type="CDD" id="cd09254">
    <property type="entry name" value="AP_delta-COPI_MHD"/>
    <property type="match status" value="1"/>
</dbReference>
<evidence type="ECO:0000259" key="10">
    <source>
        <dbReference type="PROSITE" id="PS50004"/>
    </source>
</evidence>
<evidence type="ECO:0000256" key="8">
    <source>
        <dbReference type="ARBA" id="ARBA00023136"/>
    </source>
</evidence>
<reference evidence="14 15" key="1">
    <citation type="submission" date="2019-07" db="EMBL/GenBank/DDBJ databases">
        <title>Rhodotorula toruloides NBRC10032 genome sequencing.</title>
        <authorList>
            <person name="Shida Y."/>
            <person name="Takaku H."/>
            <person name="Ogasawara W."/>
            <person name="Mori K."/>
        </authorList>
    </citation>
    <scope>NUCLEOTIDE SEQUENCE [LARGE SCALE GENOMIC DNA]</scope>
    <source>
        <strain evidence="14 15">NBRC10032</strain>
    </source>
</reference>
<feature type="region of interest" description="Disordered" evidence="9">
    <location>
        <begin position="228"/>
        <end position="265"/>
    </location>
</feature>
<evidence type="ECO:0000259" key="13">
    <source>
        <dbReference type="PROSITE" id="PS51259"/>
    </source>
</evidence>
<keyword evidence="6" id="KW-0963">Cytoplasm</keyword>
<name>A0A511KMF0_RHOTO</name>
<dbReference type="InterPro" id="IPR014772">
    <property type="entry name" value="Munc13_dom-2"/>
</dbReference>
<dbReference type="PROSITE" id="PS50004">
    <property type="entry name" value="C2"/>
    <property type="match status" value="1"/>
</dbReference>
<comment type="caution">
    <text evidence="14">The sequence shown here is derived from an EMBL/GenBank/DDBJ whole genome shotgun (WGS) entry which is preliminary data.</text>
</comment>
<dbReference type="Pfam" id="PF00168">
    <property type="entry name" value="C2"/>
    <property type="match status" value="1"/>
</dbReference>
<feature type="compositionally biased region" description="Low complexity" evidence="9">
    <location>
        <begin position="1638"/>
        <end position="1659"/>
    </location>
</feature>
<evidence type="ECO:0000256" key="1">
    <source>
        <dbReference type="ARBA" id="ARBA00004308"/>
    </source>
</evidence>
<protein>
    <submittedName>
        <fullName evidence="14">Cytoplasm protein</fullName>
    </submittedName>
</protein>
<feature type="domain" description="MHD2" evidence="13">
    <location>
        <begin position="1169"/>
        <end position="1285"/>
    </location>
</feature>
<dbReference type="Gene3D" id="2.60.40.1170">
    <property type="entry name" value="Mu homology domain, subdomain B"/>
    <property type="match status" value="1"/>
</dbReference>
<feature type="domain" description="MHD1" evidence="12">
    <location>
        <begin position="703"/>
        <end position="820"/>
    </location>
</feature>
<accession>A0A511KMF0</accession>
<keyword evidence="8" id="KW-0472">Membrane</keyword>
<comment type="subunit">
    <text evidence="4">Oligomeric complex that consists of at least the alpha, beta, beta', gamma, delta, epsilon and zeta subunits.</text>
</comment>
<dbReference type="InterPro" id="IPR036168">
    <property type="entry name" value="AP2_Mu_C_sf"/>
</dbReference>
<dbReference type="InterPro" id="IPR011012">
    <property type="entry name" value="Longin-like_dom_sf"/>
</dbReference>
<keyword evidence="7" id="KW-0653">Protein transport</keyword>
<feature type="domain" description="MHD" evidence="11">
    <location>
        <begin position="1676"/>
        <end position="1927"/>
    </location>
</feature>
<dbReference type="SUPFAM" id="SSF64356">
    <property type="entry name" value="SNARE-like"/>
    <property type="match status" value="1"/>
</dbReference>
<feature type="compositionally biased region" description="Low complexity" evidence="9">
    <location>
        <begin position="39"/>
        <end position="60"/>
    </location>
</feature>
<sequence length="1927" mass="214720">MTTRTQRSGHSSWGDDQDVYTYVLKVAVLSHNITRAGHATRSPAPSTSSPSTSNSTHASSLVRPSIRSSVTGSMRPADGWTSALTSLGDVFKDSSSSANKSSRFPKDFVKALDQRMERIARGADSAHADPLFRQTVGAFYTTYAQPSFQKKLKENRQIEEVILMFVTTASGILKKRLEGDEWKAQLNAQVGRFVGVIRDTLKMCSRVPSELVNRLDAYCAKLADAPARQGHERTASTTSGISPYYSPHPASSALPPSSPTLGRQSLDIPSSIAVNLEDMPHARAVGAIFGKSEAELKQDVARLRRSCSEQAAFNDLKSIINAVAQLSASSAPAPSSTSQASSSSRFPFRRDDFDSEDAFLAWKKQETDELQELLLEMTTRNPDLVRGGGATLAPDGGTDLTSRRSSANSLVLVGADGSTLDLDDRPGSSSDTSNHTFVPPDPRLYYRRLYSLALEHDYALMSTLPPDQDVSLTILSPLNEQLLRDCQTRWRVPNTTRAATFASLIAGLYRDQGVPEECVGEVLDLVKREEDKWRYWRWPTGDRQQLFKALSLLFDTLLTRFFEIFQGLLGLPFSAVVPLLQQIHEDQLYSSSIGSLLPTTLSELEMGMKKFVAMAFEEKMADADSKERASDLEPWIEMLAWMREEVKGYDRAFPEKLCGHIDPPALFLSIAAPHFVHYLDRSRSTLHAAAAEQNNEAADADLLELYHSVRELKDMHHAFLPDEPLDIDFSAWFEPFVRRWLATTDTQTSEWVNRAISKDKFEPEETATHSSSIVDLIESCKAPVDFILRLKWPNEYEHAKFLTGLSRTVAKSIEQYANQLEAMFIDEMFPRKPDEALNQDVARPSAWLTKAKMVVQGDKKIEPFEFQPASCIKLNNIQAARRLLDTMYNTLDADRVSRIVEINTPPPPPNAPTSPPRYLFTVKIVLCENLSPPTGNSRTKKLDPFLILSDPAGYRVAKTRTLYETNDPRWDETLDISVKGDLWLRATVYNRNLVDHHDYVGCAYIHLDPRKFSDFLAQDVWYRLEDQSRRPLDSRLLLRISMEGEKDDIQFYFGRAFRSLKRAEGDMVRTMVDKMSPFVRHYISHQNLRSLLKTGAYNLDLEKVRGNLDKGVRNLNAYVRDALAASTNSNTSTLLIPPVEDPNAPTAVTLERLEQRKKGKGPLTDIEIENAIGDLLDYFEVTFATLKESLTPDAWRLVSMRLWKEILTTVEGLLVPPLSDRPTEMRPLSEKEVDVVYKWLGFLVNFFHGGGEGVPLEDLRNAKYLELIEARMYYEWSTDDLMRASVETMQRQLTNRSDSLMARSKSVYQQRNLGTIRARKIEKQQKMTSSGEMILRILRMHPGTTDFLGTQIATMHRMQAEHARKQQLQSQRVVLAASIVTKSGKALLSRQFVGMPRPRLESLLSSFPRLVSPASEHTVVESSGVRFVYTPLEDLYVVLITNTQSNILLDLSTLSLITRIATELGSGGRGGAINELDVMRVNFEILSAWDEVISLGWRENVNLQQVRNILEMESHEEKIQEIIARNKEHEAKEELKRRARQLEMQRREMTRRGQNPYANPSAPSYSSVPSYTAPSSAPSYSAASPYDSPASSTPTTAKPFKGKGMQLGAAKGRKKDDDLAAALGGLQVDDSDLPLLQHQQHQQAPQEEQQHVAQQHQAVAPPPPAKNANPFGDVAQADVHLVVRETLSLALNRDGGVDSLSLKGDLDLRINAPDYATVVLRLPAPSSGAYTKSNDLQFKTHPNVDKNAWAQRGEIRLKEGKKGFPVGQGLGVLKWRMTGTDESIVPLSLNCWPSADAGSVTVNLEYELENTALSLHNVVISIPLPPGAEPTISEAPAHGSYAINPHTGHLEWTIDEVSEAAGTGSGSLEFEVEGDDADALFPVQVDFVSQKGICGVEVLGVTNPADSDSSVDYSLDSLLGVDRYEVV</sequence>
<dbReference type="Gene3D" id="2.60.40.150">
    <property type="entry name" value="C2 domain"/>
    <property type="match status" value="1"/>
</dbReference>
<feature type="region of interest" description="Disordered" evidence="9">
    <location>
        <begin position="1547"/>
        <end position="1613"/>
    </location>
</feature>
<dbReference type="OrthoDB" id="2015333at2759"/>
<organism evidence="14 15">
    <name type="scientific">Rhodotorula toruloides</name>
    <name type="common">Yeast</name>
    <name type="synonym">Rhodosporidium toruloides</name>
    <dbReference type="NCBI Taxonomy" id="5286"/>
    <lineage>
        <taxon>Eukaryota</taxon>
        <taxon>Fungi</taxon>
        <taxon>Dikarya</taxon>
        <taxon>Basidiomycota</taxon>
        <taxon>Pucciniomycotina</taxon>
        <taxon>Microbotryomycetes</taxon>
        <taxon>Sporidiobolales</taxon>
        <taxon>Sporidiobolaceae</taxon>
        <taxon>Rhodotorula</taxon>
    </lineage>
</organism>
<dbReference type="PROSITE" id="PS51072">
    <property type="entry name" value="MHD"/>
    <property type="match status" value="1"/>
</dbReference>
<dbReference type="SUPFAM" id="SSF49447">
    <property type="entry name" value="Second domain of Mu2 adaptin subunit (ap50) of ap2 adaptor"/>
    <property type="match status" value="1"/>
</dbReference>
<feature type="region of interest" description="Disordered" evidence="9">
    <location>
        <begin position="385"/>
        <end position="404"/>
    </location>
</feature>
<dbReference type="InterPro" id="IPR028565">
    <property type="entry name" value="MHD"/>
</dbReference>
<feature type="domain" description="C2" evidence="10">
    <location>
        <begin position="901"/>
        <end position="1022"/>
    </location>
</feature>
<keyword evidence="5" id="KW-0813">Transport</keyword>
<dbReference type="Gene3D" id="3.30.450.60">
    <property type="match status" value="1"/>
</dbReference>
<evidence type="ECO:0000256" key="7">
    <source>
        <dbReference type="ARBA" id="ARBA00022927"/>
    </source>
</evidence>
<dbReference type="PROSITE" id="PS51259">
    <property type="entry name" value="MHD2"/>
    <property type="match status" value="1"/>
</dbReference>
<dbReference type="InterPro" id="IPR052811">
    <property type="entry name" value="Glucose_resp_signaling"/>
</dbReference>